<reference evidence="1" key="2">
    <citation type="journal article" date="2015" name="Data Brief">
        <title>Shoot transcriptome of the giant reed, Arundo donax.</title>
        <authorList>
            <person name="Barrero R.A."/>
            <person name="Guerrero F.D."/>
            <person name="Moolhuijzen P."/>
            <person name="Goolsby J.A."/>
            <person name="Tidwell J."/>
            <person name="Bellgard S.E."/>
            <person name="Bellgard M.I."/>
        </authorList>
    </citation>
    <scope>NUCLEOTIDE SEQUENCE</scope>
    <source>
        <tissue evidence="1">Shoot tissue taken approximately 20 cm above the soil surface</tissue>
    </source>
</reference>
<accession>A0A0A9F2R0</accession>
<reference evidence="1" key="1">
    <citation type="submission" date="2014-09" db="EMBL/GenBank/DDBJ databases">
        <authorList>
            <person name="Magalhaes I.L.F."/>
            <person name="Oliveira U."/>
            <person name="Santos F.R."/>
            <person name="Vidigal T.H.D.A."/>
            <person name="Brescovit A.D."/>
            <person name="Santos A.J."/>
        </authorList>
    </citation>
    <scope>NUCLEOTIDE SEQUENCE</scope>
    <source>
        <tissue evidence="1">Shoot tissue taken approximately 20 cm above the soil surface</tissue>
    </source>
</reference>
<protein>
    <submittedName>
        <fullName evidence="1">Uncharacterized protein</fullName>
    </submittedName>
</protein>
<evidence type="ECO:0000313" key="1">
    <source>
        <dbReference type="EMBL" id="JAE05499.1"/>
    </source>
</evidence>
<name>A0A0A9F2R0_ARUDO</name>
<proteinExistence type="predicted"/>
<dbReference type="AlphaFoldDB" id="A0A0A9F2R0"/>
<organism evidence="1">
    <name type="scientific">Arundo donax</name>
    <name type="common">Giant reed</name>
    <name type="synonym">Donax arundinaceus</name>
    <dbReference type="NCBI Taxonomy" id="35708"/>
    <lineage>
        <taxon>Eukaryota</taxon>
        <taxon>Viridiplantae</taxon>
        <taxon>Streptophyta</taxon>
        <taxon>Embryophyta</taxon>
        <taxon>Tracheophyta</taxon>
        <taxon>Spermatophyta</taxon>
        <taxon>Magnoliopsida</taxon>
        <taxon>Liliopsida</taxon>
        <taxon>Poales</taxon>
        <taxon>Poaceae</taxon>
        <taxon>PACMAD clade</taxon>
        <taxon>Arundinoideae</taxon>
        <taxon>Arundineae</taxon>
        <taxon>Arundo</taxon>
    </lineage>
</organism>
<sequence length="76" mass="8312">MTRRTRAARAWSRPAHALARSSMLTEDACRDGATRRGALSARFASRISSLATPFPPRKLNLPMSPSQSEGAWRCPG</sequence>
<dbReference type="EMBL" id="GBRH01192397">
    <property type="protein sequence ID" value="JAE05499.1"/>
    <property type="molecule type" value="Transcribed_RNA"/>
</dbReference>